<evidence type="ECO:0000259" key="10">
    <source>
        <dbReference type="Pfam" id="PF00535"/>
    </source>
</evidence>
<dbReference type="RefSeq" id="WP_200967261.1">
    <property type="nucleotide sequence ID" value="NZ_BMAQ01000033.1"/>
</dbReference>
<comment type="cofactor">
    <cofactor evidence="1">
        <name>Mg(2+)</name>
        <dbReference type="ChEBI" id="CHEBI:18420"/>
    </cofactor>
</comment>
<dbReference type="EMBL" id="BMAQ01000033">
    <property type="protein sequence ID" value="GFR39050.1"/>
    <property type="molecule type" value="Genomic_DNA"/>
</dbReference>
<keyword evidence="12" id="KW-1185">Reference proteome</keyword>
<dbReference type="Gene3D" id="3.90.550.10">
    <property type="entry name" value="Spore Coat Polysaccharide Biosynthesis Protein SpsA, Chain A"/>
    <property type="match status" value="1"/>
</dbReference>
<evidence type="ECO:0000256" key="1">
    <source>
        <dbReference type="ARBA" id="ARBA00001946"/>
    </source>
</evidence>
<comment type="similarity">
    <text evidence="2">Belongs to the glycosyltransferase 2 family.</text>
</comment>
<reference evidence="11" key="1">
    <citation type="submission" date="2020-08" db="EMBL/GenBank/DDBJ databases">
        <authorList>
            <person name="Uke A."/>
            <person name="Chhe C."/>
            <person name="Baramee S."/>
            <person name="Kosugi A."/>
        </authorList>
    </citation>
    <scope>NUCLEOTIDE SEQUENCE</scope>
    <source>
        <strain evidence="11">DA-C8</strain>
    </source>
</reference>
<evidence type="ECO:0000256" key="5">
    <source>
        <dbReference type="ARBA" id="ARBA00022842"/>
    </source>
</evidence>
<evidence type="ECO:0000256" key="3">
    <source>
        <dbReference type="ARBA" id="ARBA00022676"/>
    </source>
</evidence>
<evidence type="ECO:0000256" key="4">
    <source>
        <dbReference type="ARBA" id="ARBA00022679"/>
    </source>
</evidence>
<comment type="caution">
    <text evidence="11">The sequence shown here is derived from an EMBL/GenBank/DDBJ whole genome shotgun (WGS) entry which is preliminary data.</text>
</comment>
<dbReference type="PANTHER" id="PTHR48090:SF10">
    <property type="entry name" value="GLUCOSYL-3-PHOSPHOGLYCERATE SYNTHASE"/>
    <property type="match status" value="1"/>
</dbReference>
<sequence>MDKRLSVIIPVWNEKATIAAVIRECFKLDPAAEVIVVANGTKDGSREIAQREGAVVITIPYPLGHDVGRSVGARRAAGDLLLFLDGDMVIPAAQLAPFIAELHRGADIVLNAYNGPVGVKHAHDVVVAKHVLNAALNRPDLEGWSLSTVPHAMTREAALRIGIEHLAVPPLAHAMAVHMGLKIAAAPRVPVGKLNPLRSHRRNGDPTGRMMLGDHLEALDWLLQRTNPRGLRHDYGRRRDEVRG</sequence>
<evidence type="ECO:0000256" key="9">
    <source>
        <dbReference type="ARBA" id="ARBA00048997"/>
    </source>
</evidence>
<dbReference type="EC" id="2.4.1.266" evidence="6"/>
<gene>
    <name evidence="11" type="ORF">PRECH8_23460</name>
</gene>
<evidence type="ECO:0000313" key="12">
    <source>
        <dbReference type="Proteomes" id="UP000654993"/>
    </source>
</evidence>
<dbReference type="InterPro" id="IPR029044">
    <property type="entry name" value="Nucleotide-diphossugar_trans"/>
</dbReference>
<evidence type="ECO:0000313" key="11">
    <source>
        <dbReference type="EMBL" id="GFR39050.1"/>
    </source>
</evidence>
<comment type="catalytic activity">
    <reaction evidence="9">
        <text>an NDP-alpha-D-glucose + (2R)-3-phosphoglycerate = (2R)-2-O-(alpha-D-glucopyranosyl)-3-phospho-glycerate + a ribonucleoside 5'-diphosphate + H(+)</text>
        <dbReference type="Rhea" id="RHEA:47244"/>
        <dbReference type="ChEBI" id="CHEBI:15378"/>
        <dbReference type="ChEBI" id="CHEBI:57930"/>
        <dbReference type="ChEBI" id="CHEBI:58272"/>
        <dbReference type="ChEBI" id="CHEBI:62600"/>
        <dbReference type="ChEBI" id="CHEBI:76533"/>
        <dbReference type="EC" id="2.4.1.266"/>
    </reaction>
    <physiologicalReaction direction="left-to-right" evidence="9">
        <dbReference type="Rhea" id="RHEA:47245"/>
    </physiologicalReaction>
</comment>
<name>A0A916VI91_9BACL</name>
<evidence type="ECO:0000256" key="7">
    <source>
        <dbReference type="ARBA" id="ARBA00040894"/>
    </source>
</evidence>
<protein>
    <recommendedName>
        <fullName evidence="7">Glucosyl-3-phosphoglycerate synthase</fullName>
        <ecNumber evidence="6">2.4.1.266</ecNumber>
    </recommendedName>
</protein>
<dbReference type="InterPro" id="IPR001173">
    <property type="entry name" value="Glyco_trans_2-like"/>
</dbReference>
<proteinExistence type="inferred from homology"/>
<keyword evidence="5" id="KW-0460">Magnesium</keyword>
<organism evidence="11 12">
    <name type="scientific">Insulibacter thermoxylanivorax</name>
    <dbReference type="NCBI Taxonomy" id="2749268"/>
    <lineage>
        <taxon>Bacteria</taxon>
        <taxon>Bacillati</taxon>
        <taxon>Bacillota</taxon>
        <taxon>Bacilli</taxon>
        <taxon>Bacillales</taxon>
        <taxon>Paenibacillaceae</taxon>
        <taxon>Insulibacter</taxon>
    </lineage>
</organism>
<dbReference type="GO" id="GO:0016757">
    <property type="term" value="F:glycosyltransferase activity"/>
    <property type="evidence" value="ECO:0007669"/>
    <property type="project" value="UniProtKB-KW"/>
</dbReference>
<keyword evidence="3" id="KW-0328">Glycosyltransferase</keyword>
<dbReference type="InterPro" id="IPR050256">
    <property type="entry name" value="Glycosyltransferase_2"/>
</dbReference>
<dbReference type="AlphaFoldDB" id="A0A916VI91"/>
<feature type="domain" description="Glycosyltransferase 2-like" evidence="10">
    <location>
        <begin position="6"/>
        <end position="110"/>
    </location>
</feature>
<comment type="catalytic activity">
    <reaction evidence="8">
        <text>(2R)-3-phosphoglycerate + UDP-alpha-D-glucose = (2R)-2-O-(alpha-D-glucopyranosyl)-3-phospho-glycerate + UDP + H(+)</text>
        <dbReference type="Rhea" id="RHEA:31319"/>
        <dbReference type="ChEBI" id="CHEBI:15378"/>
        <dbReference type="ChEBI" id="CHEBI:58223"/>
        <dbReference type="ChEBI" id="CHEBI:58272"/>
        <dbReference type="ChEBI" id="CHEBI:58885"/>
        <dbReference type="ChEBI" id="CHEBI:62600"/>
        <dbReference type="EC" id="2.4.1.266"/>
    </reaction>
    <physiologicalReaction direction="left-to-right" evidence="8">
        <dbReference type="Rhea" id="RHEA:31320"/>
    </physiologicalReaction>
</comment>
<dbReference type="Pfam" id="PF00535">
    <property type="entry name" value="Glycos_transf_2"/>
    <property type="match status" value="1"/>
</dbReference>
<dbReference type="Proteomes" id="UP000654993">
    <property type="component" value="Unassembled WGS sequence"/>
</dbReference>
<dbReference type="PANTHER" id="PTHR48090">
    <property type="entry name" value="UNDECAPRENYL-PHOSPHATE 4-DEOXY-4-FORMAMIDO-L-ARABINOSE TRANSFERASE-RELATED"/>
    <property type="match status" value="1"/>
</dbReference>
<accession>A0A916VI91</accession>
<dbReference type="SUPFAM" id="SSF53448">
    <property type="entry name" value="Nucleotide-diphospho-sugar transferases"/>
    <property type="match status" value="1"/>
</dbReference>
<evidence type="ECO:0000256" key="2">
    <source>
        <dbReference type="ARBA" id="ARBA00006739"/>
    </source>
</evidence>
<reference evidence="11" key="2">
    <citation type="journal article" date="2021" name="Data Brief">
        <title>Draft genome sequence data of the facultative, thermophilic, xylanolytic bacterium Paenibacillus sp. strain DA-C8.</title>
        <authorList>
            <person name="Chhe C."/>
            <person name="Uke A."/>
            <person name="Baramee S."/>
            <person name="Ungkulpasvich U."/>
            <person name="Tachaapaikoon C."/>
            <person name="Pason P."/>
            <person name="Waeonukul R."/>
            <person name="Ratanakhanokchai K."/>
            <person name="Kosugi A."/>
        </authorList>
    </citation>
    <scope>NUCLEOTIDE SEQUENCE</scope>
    <source>
        <strain evidence="11">DA-C8</strain>
    </source>
</reference>
<evidence type="ECO:0000256" key="8">
    <source>
        <dbReference type="ARBA" id="ARBA00048689"/>
    </source>
</evidence>
<evidence type="ECO:0000256" key="6">
    <source>
        <dbReference type="ARBA" id="ARBA00039022"/>
    </source>
</evidence>
<keyword evidence="4" id="KW-0808">Transferase</keyword>